<name>A0A9D1KBG9_9FIRM</name>
<dbReference type="EMBL" id="DVKQ01000099">
    <property type="protein sequence ID" value="HIT38323.1"/>
    <property type="molecule type" value="Genomic_DNA"/>
</dbReference>
<dbReference type="PANTHER" id="PTHR43434:SF1">
    <property type="entry name" value="PHOSPHOGLYCOLATE PHOSPHATASE"/>
    <property type="match status" value="1"/>
</dbReference>
<dbReference type="Proteomes" id="UP000886833">
    <property type="component" value="Unassembled WGS sequence"/>
</dbReference>
<dbReference type="InterPro" id="IPR023214">
    <property type="entry name" value="HAD_sf"/>
</dbReference>
<comment type="caution">
    <text evidence="1">The sequence shown here is derived from an EMBL/GenBank/DDBJ whole genome shotgun (WGS) entry which is preliminary data.</text>
</comment>
<dbReference type="Gene3D" id="3.40.50.1000">
    <property type="entry name" value="HAD superfamily/HAD-like"/>
    <property type="match status" value="1"/>
</dbReference>
<dbReference type="PANTHER" id="PTHR43434">
    <property type="entry name" value="PHOSPHOGLYCOLATE PHOSPHATASE"/>
    <property type="match status" value="1"/>
</dbReference>
<dbReference type="Gene3D" id="1.10.150.520">
    <property type="match status" value="1"/>
</dbReference>
<dbReference type="SUPFAM" id="SSF56784">
    <property type="entry name" value="HAD-like"/>
    <property type="match status" value="1"/>
</dbReference>
<proteinExistence type="predicted"/>
<dbReference type="AlphaFoldDB" id="A0A9D1KBG9"/>
<accession>A0A9D1KBG9</accession>
<dbReference type="InterPro" id="IPR050155">
    <property type="entry name" value="HAD-like_hydrolase_sf"/>
</dbReference>
<dbReference type="SFLD" id="SFLDS00003">
    <property type="entry name" value="Haloacid_Dehalogenase"/>
    <property type="match status" value="1"/>
</dbReference>
<evidence type="ECO:0000313" key="2">
    <source>
        <dbReference type="Proteomes" id="UP000886833"/>
    </source>
</evidence>
<reference evidence="1" key="2">
    <citation type="journal article" date="2021" name="PeerJ">
        <title>Extensive microbial diversity within the chicken gut microbiome revealed by metagenomics and culture.</title>
        <authorList>
            <person name="Gilroy R."/>
            <person name="Ravi A."/>
            <person name="Getino M."/>
            <person name="Pursley I."/>
            <person name="Horton D.L."/>
            <person name="Alikhan N.F."/>
            <person name="Baker D."/>
            <person name="Gharbi K."/>
            <person name="Hall N."/>
            <person name="Watson M."/>
            <person name="Adriaenssens E.M."/>
            <person name="Foster-Nyarko E."/>
            <person name="Jarju S."/>
            <person name="Secka A."/>
            <person name="Antonio M."/>
            <person name="Oren A."/>
            <person name="Chaudhuri R.R."/>
            <person name="La Ragione R."/>
            <person name="Hildebrand F."/>
            <person name="Pallen M.J."/>
        </authorList>
    </citation>
    <scope>NUCLEOTIDE SEQUENCE</scope>
    <source>
        <strain evidence="1">CHK195-26880</strain>
    </source>
</reference>
<dbReference type="GO" id="GO:0008967">
    <property type="term" value="F:phosphoglycolate phosphatase activity"/>
    <property type="evidence" value="ECO:0007669"/>
    <property type="project" value="TreeGrafter"/>
</dbReference>
<dbReference type="SFLD" id="SFLDG01129">
    <property type="entry name" value="C1.5:_HAD__Beta-PGM__Phosphata"/>
    <property type="match status" value="1"/>
</dbReference>
<evidence type="ECO:0000313" key="1">
    <source>
        <dbReference type="EMBL" id="HIT38323.1"/>
    </source>
</evidence>
<organism evidence="1 2">
    <name type="scientific">Candidatus Onthousia faecipullorum</name>
    <dbReference type="NCBI Taxonomy" id="2840887"/>
    <lineage>
        <taxon>Bacteria</taxon>
        <taxon>Bacillati</taxon>
        <taxon>Bacillota</taxon>
        <taxon>Bacilli</taxon>
        <taxon>Candidatus Onthousia</taxon>
    </lineage>
</organism>
<dbReference type="NCBIfam" id="TIGR01549">
    <property type="entry name" value="HAD-SF-IA-v1"/>
    <property type="match status" value="1"/>
</dbReference>
<gene>
    <name evidence="1" type="ORF">IAB59_07605</name>
</gene>
<protein>
    <submittedName>
        <fullName evidence="1">HAD family hydrolase</fullName>
    </submittedName>
</protein>
<keyword evidence="1" id="KW-0378">Hydrolase</keyword>
<dbReference type="Pfam" id="PF00702">
    <property type="entry name" value="Hydrolase"/>
    <property type="match status" value="1"/>
</dbReference>
<dbReference type="InterPro" id="IPR006439">
    <property type="entry name" value="HAD-SF_hydro_IA"/>
</dbReference>
<dbReference type="InterPro" id="IPR036412">
    <property type="entry name" value="HAD-like_sf"/>
</dbReference>
<reference evidence="1" key="1">
    <citation type="submission" date="2020-10" db="EMBL/GenBank/DDBJ databases">
        <authorList>
            <person name="Gilroy R."/>
        </authorList>
    </citation>
    <scope>NUCLEOTIDE SEQUENCE</scope>
    <source>
        <strain evidence="1">CHK195-26880</strain>
    </source>
</reference>
<sequence length="207" mass="24032">MVKRFIWDLDGTILDGDFSIEEKLFKENLSEEDYTKFISKWLNLLGAYERKYPKYDRKMLSNFLSVNTGVHISSELIDEWSNYMINVNEVIHPGAIEVLDYLNELGIENVIYSNAFTKTQVGRLKKVGLDSYFEEIIGADYYMKPSIEGFLSACWPYKPSECVMVGDNYDKDILGARNAGLETIYYSPKKDVNVPHIKRLVKIKEMY</sequence>
<dbReference type="GO" id="GO:0006281">
    <property type="term" value="P:DNA repair"/>
    <property type="evidence" value="ECO:0007669"/>
    <property type="project" value="TreeGrafter"/>
</dbReference>